<gene>
    <name evidence="1" type="ORF">FYC51_03800</name>
</gene>
<sequence length="294" mass="32209">MTLSLGTWPSIEEAWWQTTSGLLSMPDGRAVNTVVTVDRPSLEVATSFVEPIDLMLTSHGRQPIRTVANTLFPSRLYRSPGFTWQPDSDEKTAALDAAADKLYGNYLAMLPTLMTDRLNASGTYFSRMIAWPGKEVTGGVNQLAKRIHYLRAVKGRAHNASDVTLQSPDDVDALSPLPIQEYAATDDRQLSFPCLVHVSLTTLHGRLSMVAVYRHWFVITRGFGNLVGLSRLLHFLAEQSGYAVGELMIVATKGSAERSPYRVEGIKQLLTTTRDLLGAPPVASDANAPEKVPV</sequence>
<proteinExistence type="predicted"/>
<dbReference type="Gene3D" id="3.30.572.10">
    <property type="entry name" value="Thymidylate synthase/dCMP hydroxymethylase domain"/>
    <property type="match status" value="1"/>
</dbReference>
<evidence type="ECO:0000313" key="1">
    <source>
        <dbReference type="EMBL" id="TYL52866.1"/>
    </source>
</evidence>
<dbReference type="RefSeq" id="WP_148732329.1">
    <property type="nucleotide sequence ID" value="NZ_VSSB01000001.1"/>
</dbReference>
<name>A0A5S4V1R1_9MICO</name>
<keyword evidence="2" id="KW-1185">Reference proteome</keyword>
<comment type="caution">
    <text evidence="1">The sequence shown here is derived from an EMBL/GenBank/DDBJ whole genome shotgun (WGS) entry which is preliminary data.</text>
</comment>
<dbReference type="Proteomes" id="UP000325243">
    <property type="component" value="Unassembled WGS sequence"/>
</dbReference>
<protein>
    <recommendedName>
        <fullName evidence="3">Thymidylate synthase</fullName>
    </recommendedName>
</protein>
<dbReference type="InterPro" id="IPR036926">
    <property type="entry name" value="Thymidate_synth/dCMP_Mease_sf"/>
</dbReference>
<dbReference type="SUPFAM" id="SSF55831">
    <property type="entry name" value="Thymidylate synthase/dCMP hydroxymethylase"/>
    <property type="match status" value="1"/>
</dbReference>
<dbReference type="AlphaFoldDB" id="A0A5S4V1R1"/>
<organism evidence="1 2">
    <name type="scientific">Agromyces mariniharenae</name>
    <dbReference type="NCBI Taxonomy" id="2604423"/>
    <lineage>
        <taxon>Bacteria</taxon>
        <taxon>Bacillati</taxon>
        <taxon>Actinomycetota</taxon>
        <taxon>Actinomycetes</taxon>
        <taxon>Micrococcales</taxon>
        <taxon>Microbacteriaceae</taxon>
        <taxon>Agromyces</taxon>
    </lineage>
</organism>
<accession>A0A5S4V1R1</accession>
<evidence type="ECO:0008006" key="3">
    <source>
        <dbReference type="Google" id="ProtNLM"/>
    </source>
</evidence>
<dbReference type="EMBL" id="VSSB01000001">
    <property type="protein sequence ID" value="TYL52866.1"/>
    <property type="molecule type" value="Genomic_DNA"/>
</dbReference>
<reference evidence="1 2" key="1">
    <citation type="submission" date="2019-08" db="EMBL/GenBank/DDBJ databases">
        <authorList>
            <person name="Hu J."/>
        </authorList>
    </citation>
    <scope>NUCLEOTIDE SEQUENCE [LARGE SCALE GENOMIC DNA]</scope>
    <source>
        <strain evidence="1 2">NEAU-184</strain>
    </source>
</reference>
<evidence type="ECO:0000313" key="2">
    <source>
        <dbReference type="Proteomes" id="UP000325243"/>
    </source>
</evidence>